<sequence>MSARDDLAQLLVKRAGDHIQMLDGGPEENAHSVSIGLSMNWAAIADIILAAGFHRDRNIETEEELEALPEESLVRDADGVHLTKDYESWYMTRAEDPDDVVLPATVLWEPEADDE</sequence>
<accession>A0A3S4V8E5</accession>
<dbReference type="AlphaFoldDB" id="A0A3S4V8E5"/>
<dbReference type="Proteomes" id="UP000277858">
    <property type="component" value="Chromosome"/>
</dbReference>
<gene>
    <name evidence="1" type="ORF">NCTC13652_02364</name>
</gene>
<evidence type="ECO:0000313" key="1">
    <source>
        <dbReference type="EMBL" id="VEI04140.1"/>
    </source>
</evidence>
<protein>
    <submittedName>
        <fullName evidence="1">Uncharacterized protein</fullName>
    </submittedName>
</protein>
<dbReference type="RefSeq" id="WP_028702839.1">
    <property type="nucleotide sequence ID" value="NZ_LR134473.1"/>
</dbReference>
<dbReference type="STRING" id="1122997.GCA_000425285_01173"/>
<organism evidence="1 2">
    <name type="scientific">Acidipropionibacterium jensenii</name>
    <dbReference type="NCBI Taxonomy" id="1749"/>
    <lineage>
        <taxon>Bacteria</taxon>
        <taxon>Bacillati</taxon>
        <taxon>Actinomycetota</taxon>
        <taxon>Actinomycetes</taxon>
        <taxon>Propionibacteriales</taxon>
        <taxon>Propionibacteriaceae</taxon>
        <taxon>Acidipropionibacterium</taxon>
    </lineage>
</organism>
<name>A0A3S4V8E5_9ACTN</name>
<keyword evidence="2" id="KW-1185">Reference proteome</keyword>
<evidence type="ECO:0000313" key="2">
    <source>
        <dbReference type="Proteomes" id="UP000277858"/>
    </source>
</evidence>
<dbReference type="EMBL" id="LR134473">
    <property type="protein sequence ID" value="VEI04140.1"/>
    <property type="molecule type" value="Genomic_DNA"/>
</dbReference>
<reference evidence="1 2" key="1">
    <citation type="submission" date="2018-12" db="EMBL/GenBank/DDBJ databases">
        <authorList>
            <consortium name="Pathogen Informatics"/>
        </authorList>
    </citation>
    <scope>NUCLEOTIDE SEQUENCE [LARGE SCALE GENOMIC DNA]</scope>
    <source>
        <strain evidence="1 2">NCTC13652</strain>
    </source>
</reference>
<proteinExistence type="predicted"/>